<keyword evidence="3" id="KW-1185">Reference proteome</keyword>
<sequence>MSTTTSLTKDQLALAEGTLDFAQEHLTPHRPQQKRSWPPSPGSSTTSASPSSSPNTAWSASSSTPTV</sequence>
<accession>A0ABW2WQJ0</accession>
<feature type="compositionally biased region" description="Low complexity" evidence="1">
    <location>
        <begin position="42"/>
        <end position="67"/>
    </location>
</feature>
<reference evidence="3" key="1">
    <citation type="journal article" date="2019" name="Int. J. Syst. Evol. Microbiol.">
        <title>The Global Catalogue of Microorganisms (GCM) 10K type strain sequencing project: providing services to taxonomists for standard genome sequencing and annotation.</title>
        <authorList>
            <consortium name="The Broad Institute Genomics Platform"/>
            <consortium name="The Broad Institute Genome Sequencing Center for Infectious Disease"/>
            <person name="Wu L."/>
            <person name="Ma J."/>
        </authorList>
    </citation>
    <scope>NUCLEOTIDE SEQUENCE [LARGE SCALE GENOMIC DNA]</scope>
    <source>
        <strain evidence="3">JCM 12607</strain>
    </source>
</reference>
<protein>
    <submittedName>
        <fullName evidence="2">Uncharacterized protein</fullName>
    </submittedName>
</protein>
<proteinExistence type="predicted"/>
<evidence type="ECO:0000313" key="3">
    <source>
        <dbReference type="Proteomes" id="UP001596915"/>
    </source>
</evidence>
<dbReference type="Proteomes" id="UP001596915">
    <property type="component" value="Unassembled WGS sequence"/>
</dbReference>
<evidence type="ECO:0000256" key="1">
    <source>
        <dbReference type="SAM" id="MobiDB-lite"/>
    </source>
</evidence>
<gene>
    <name evidence="2" type="ORF">ACFQ2K_12410</name>
</gene>
<evidence type="ECO:0000313" key="2">
    <source>
        <dbReference type="EMBL" id="MFD0623478.1"/>
    </source>
</evidence>
<feature type="region of interest" description="Disordered" evidence="1">
    <location>
        <begin position="18"/>
        <end position="67"/>
    </location>
</feature>
<dbReference type="EMBL" id="JBHTGL010000008">
    <property type="protein sequence ID" value="MFD0623478.1"/>
    <property type="molecule type" value="Genomic_DNA"/>
</dbReference>
<organism evidence="2 3">
    <name type="scientific">Streptomyces sanglieri</name>
    <dbReference type="NCBI Taxonomy" id="193460"/>
    <lineage>
        <taxon>Bacteria</taxon>
        <taxon>Bacillati</taxon>
        <taxon>Actinomycetota</taxon>
        <taxon>Actinomycetes</taxon>
        <taxon>Kitasatosporales</taxon>
        <taxon>Streptomycetaceae</taxon>
        <taxon>Streptomyces</taxon>
    </lineage>
</organism>
<name>A0ABW2WQJ0_9ACTN</name>
<comment type="caution">
    <text evidence="2">The sequence shown here is derived from an EMBL/GenBank/DDBJ whole genome shotgun (WGS) entry which is preliminary data.</text>
</comment>